<dbReference type="InterPro" id="IPR020568">
    <property type="entry name" value="Ribosomal_Su5_D2-typ_SF"/>
</dbReference>
<evidence type="ECO:0000259" key="4">
    <source>
        <dbReference type="PROSITE" id="PS51786"/>
    </source>
</evidence>
<evidence type="ECO:0000256" key="1">
    <source>
        <dbReference type="PROSITE-ProRule" id="PRU01122"/>
    </source>
</evidence>
<dbReference type="Pfam" id="PF05362">
    <property type="entry name" value="Lon_C"/>
    <property type="match status" value="1"/>
</dbReference>
<feature type="domain" description="Lon proteolytic" evidence="4">
    <location>
        <begin position="267"/>
        <end position="365"/>
    </location>
</feature>
<dbReference type="PROSITE" id="PS51786">
    <property type="entry name" value="LON_PROTEOLYTIC"/>
    <property type="match status" value="1"/>
</dbReference>
<evidence type="ECO:0000256" key="3">
    <source>
        <dbReference type="SAM" id="Phobius"/>
    </source>
</evidence>
<dbReference type="SUPFAM" id="SSF54211">
    <property type="entry name" value="Ribosomal protein S5 domain 2-like"/>
    <property type="match status" value="1"/>
</dbReference>
<dbReference type="InterPro" id="IPR014721">
    <property type="entry name" value="Ribsml_uS5_D2-typ_fold_subgr"/>
</dbReference>
<name>A0ABW2C8V3_9PSEU</name>
<evidence type="ECO:0000313" key="5">
    <source>
        <dbReference type="EMBL" id="MFC6870978.1"/>
    </source>
</evidence>
<dbReference type="InterPro" id="IPR036034">
    <property type="entry name" value="PDZ_sf"/>
</dbReference>
<evidence type="ECO:0000313" key="6">
    <source>
        <dbReference type="Proteomes" id="UP001596337"/>
    </source>
</evidence>
<comment type="catalytic activity">
    <reaction evidence="1">
        <text>Hydrolysis of proteins in presence of ATP.</text>
        <dbReference type="EC" id="3.4.21.53"/>
    </reaction>
</comment>
<dbReference type="Gene3D" id="3.30.230.10">
    <property type="match status" value="1"/>
</dbReference>
<gene>
    <name evidence="5" type="ORF">ACFQGD_28025</name>
</gene>
<dbReference type="PANTHER" id="PTHR10046">
    <property type="entry name" value="ATP DEPENDENT LON PROTEASE FAMILY MEMBER"/>
    <property type="match status" value="1"/>
</dbReference>
<dbReference type="Proteomes" id="UP001596337">
    <property type="component" value="Unassembled WGS sequence"/>
</dbReference>
<dbReference type="EC" id="3.4.21.53" evidence="1"/>
<protein>
    <recommendedName>
        <fullName evidence="1">endopeptidase La</fullName>
        <ecNumber evidence="1">3.4.21.53</ecNumber>
    </recommendedName>
</protein>
<accession>A0ABW2C8V3</accession>
<organism evidence="5 6">
    <name type="scientific">Haloechinothrix salitolerans</name>
    <dbReference type="NCBI Taxonomy" id="926830"/>
    <lineage>
        <taxon>Bacteria</taxon>
        <taxon>Bacillati</taxon>
        <taxon>Actinomycetota</taxon>
        <taxon>Actinomycetes</taxon>
        <taxon>Pseudonocardiales</taxon>
        <taxon>Pseudonocardiaceae</taxon>
        <taxon>Haloechinothrix</taxon>
    </lineage>
</organism>
<keyword evidence="1" id="KW-0378">Hydrolase</keyword>
<dbReference type="InterPro" id="IPR001478">
    <property type="entry name" value="PDZ"/>
</dbReference>
<keyword evidence="3" id="KW-0472">Membrane</keyword>
<dbReference type="InterPro" id="IPR027065">
    <property type="entry name" value="Lon_Prtase"/>
</dbReference>
<keyword evidence="3" id="KW-1133">Transmembrane helix</keyword>
<dbReference type="Gene3D" id="2.30.42.10">
    <property type="match status" value="1"/>
</dbReference>
<feature type="active site" evidence="1">
    <location>
        <position position="272"/>
    </location>
</feature>
<dbReference type="InterPro" id="IPR008269">
    <property type="entry name" value="Lon_proteolytic"/>
</dbReference>
<proteinExistence type="inferred from homology"/>
<feature type="region of interest" description="Disordered" evidence="2">
    <location>
        <begin position="1"/>
        <end position="26"/>
    </location>
</feature>
<feature type="transmembrane region" description="Helical" evidence="3">
    <location>
        <begin position="38"/>
        <end position="58"/>
    </location>
</feature>
<keyword evidence="1" id="KW-0645">Protease</keyword>
<sequence length="377" mass="39873">MSEPDNSRAGAVPERAQTDADVWQSGQRDTTMGLTRRGWTITLSVIMAAVFVAVGMLVRVPYVALGPGPTYDTLGVTADGPVIKIDGTKSYETSGELRLTTVSLSDDVQLIKGLGMWISGRYALAPRELYFPPGETEQEVEEQNARQFQNSQSSAEVAALSYLDYPTKVIAQEVVSDGPSSDVLRSGDVLVAVDGTKVSSTEDVHKVLNDTRPGDVITVSYRRDGTLTRDKKVTLGDAGDGREQGYMGLLLTDRAKVDFEIDIELADIGGPSAGLMFAVAIVDRLTPGKLTGGERVAGTGEIADNGKVGPIGGIQFKLVAAKEDGATTFLVPKDNCAEAVRTAPDGMRLVRVDTLDDAVSALETIADGGKARTCAAS</sequence>
<dbReference type="SMART" id="SM00228">
    <property type="entry name" value="PDZ"/>
    <property type="match status" value="1"/>
</dbReference>
<keyword evidence="6" id="KW-1185">Reference proteome</keyword>
<feature type="active site" evidence="1">
    <location>
        <position position="317"/>
    </location>
</feature>
<comment type="similarity">
    <text evidence="1">Belongs to the peptidase S16 family.</text>
</comment>
<keyword evidence="1" id="KW-0720">Serine protease</keyword>
<keyword evidence="3" id="KW-0812">Transmembrane</keyword>
<dbReference type="Pfam" id="PF13180">
    <property type="entry name" value="PDZ_2"/>
    <property type="match status" value="1"/>
</dbReference>
<evidence type="ECO:0000256" key="2">
    <source>
        <dbReference type="SAM" id="MobiDB-lite"/>
    </source>
</evidence>
<reference evidence="6" key="1">
    <citation type="journal article" date="2019" name="Int. J. Syst. Evol. Microbiol.">
        <title>The Global Catalogue of Microorganisms (GCM) 10K type strain sequencing project: providing services to taxonomists for standard genome sequencing and annotation.</title>
        <authorList>
            <consortium name="The Broad Institute Genomics Platform"/>
            <consortium name="The Broad Institute Genome Sequencing Center for Infectious Disease"/>
            <person name="Wu L."/>
            <person name="Ma J."/>
        </authorList>
    </citation>
    <scope>NUCLEOTIDE SEQUENCE [LARGE SCALE GENOMIC DNA]</scope>
    <source>
        <strain evidence="6">KCTC 32255</strain>
    </source>
</reference>
<comment type="caution">
    <text evidence="5">The sequence shown here is derived from an EMBL/GenBank/DDBJ whole genome shotgun (WGS) entry which is preliminary data.</text>
</comment>
<dbReference type="RefSeq" id="WP_345399729.1">
    <property type="nucleotide sequence ID" value="NZ_BAABLA010000093.1"/>
</dbReference>
<dbReference type="SUPFAM" id="SSF50156">
    <property type="entry name" value="PDZ domain-like"/>
    <property type="match status" value="1"/>
</dbReference>
<dbReference type="EMBL" id="JBHSXX010000001">
    <property type="protein sequence ID" value="MFC6870978.1"/>
    <property type="molecule type" value="Genomic_DNA"/>
</dbReference>